<evidence type="ECO:0000256" key="6">
    <source>
        <dbReference type="ARBA" id="ARBA00022679"/>
    </source>
</evidence>
<dbReference type="InterPro" id="IPR017853">
    <property type="entry name" value="GH"/>
</dbReference>
<dbReference type="EMBL" id="CP002056">
    <property type="protein sequence ID" value="ADI29877.1"/>
    <property type="molecule type" value="Genomic_DNA"/>
</dbReference>
<evidence type="ECO:0000256" key="3">
    <source>
        <dbReference type="ARBA" id="ARBA00012560"/>
    </source>
</evidence>
<evidence type="ECO:0000256" key="9">
    <source>
        <dbReference type="ARBA" id="ARBA00031501"/>
    </source>
</evidence>
<evidence type="ECO:0000256" key="2">
    <source>
        <dbReference type="ARBA" id="ARBA00005684"/>
    </source>
</evidence>
<dbReference type="GO" id="GO:0004134">
    <property type="term" value="F:4-alpha-glucanotransferase activity"/>
    <property type="evidence" value="ECO:0007669"/>
    <property type="project" value="UniProtKB-EC"/>
</dbReference>
<evidence type="ECO:0000256" key="10">
    <source>
        <dbReference type="RuleBase" id="RU361207"/>
    </source>
</evidence>
<dbReference type="EC" id="2.4.1.25" evidence="3 10"/>
<evidence type="ECO:0000256" key="8">
    <source>
        <dbReference type="ARBA" id="ARBA00031423"/>
    </source>
</evidence>
<evidence type="ECO:0000256" key="5">
    <source>
        <dbReference type="ARBA" id="ARBA00022676"/>
    </source>
</evidence>
<proteinExistence type="inferred from homology"/>
<sequence length="506" mass="57456">MKRTNLSLLSQRRSGVLLHISSLPSSPDAHDFGVGDLGAEAYRFVDFLSRIGVSVWQTLPINMPHADNSPYQCLSAFAGNPDFISLERLQSQGLLNQKDLTGESISKADLIATAYEVFREQAKQVESLAEKEQLNFKKFCKKQARWLNDFALFLALRHKFNLAGWQYWPDGYKNRDVATLKQARKELAHEITIIQFTQFVFFTQWLALKAYAATKNVYLFGDIPIFVAYDSADVWAQPHFFKLDDYKNMEVVAGVPPDYFCATGQRWGNPHYNWDAMAADNFSWWVSRMATQNALFDIVRIDHFRGLQAAWEIPASEDTAINGQWVLAPGEALLAAIFKALPKICLVAEDLGIITPEVDALRHQYDLPGMKILQFAFSGQDDNPYLPHHIEASSVAYTGTHDNDTTLGWYNSLDDSQRGHVQAYIYSSRSEEHDVHMPADLINLVFESHAQLAIIPMQDILALDSSHRMNTPGTCSGNWHWRFNWQQLILAQEESITEVITRTARS</sequence>
<dbReference type="Proteomes" id="UP000000383">
    <property type="component" value="Chromosome"/>
</dbReference>
<dbReference type="HOGENOM" id="CLU_014132_1_0_4"/>
<keyword evidence="6 10" id="KW-0808">Transferase</keyword>
<dbReference type="eggNOG" id="COG1640">
    <property type="taxonomic scope" value="Bacteria"/>
</dbReference>
<evidence type="ECO:0000256" key="1">
    <source>
        <dbReference type="ARBA" id="ARBA00000439"/>
    </source>
</evidence>
<dbReference type="InterPro" id="IPR003385">
    <property type="entry name" value="Glyco_hydro_77"/>
</dbReference>
<evidence type="ECO:0000256" key="7">
    <source>
        <dbReference type="ARBA" id="ARBA00023277"/>
    </source>
</evidence>
<organism evidence="11 12">
    <name type="scientific">Methylotenera versatilis (strain 301)</name>
    <dbReference type="NCBI Taxonomy" id="666681"/>
    <lineage>
        <taxon>Bacteria</taxon>
        <taxon>Pseudomonadati</taxon>
        <taxon>Pseudomonadota</taxon>
        <taxon>Betaproteobacteria</taxon>
        <taxon>Nitrosomonadales</taxon>
        <taxon>Methylophilaceae</taxon>
        <taxon>Methylotenera</taxon>
    </lineage>
</organism>
<protein>
    <recommendedName>
        <fullName evidence="4 10">4-alpha-glucanotransferase</fullName>
        <ecNumber evidence="3 10">2.4.1.25</ecNumber>
    </recommendedName>
    <alternativeName>
        <fullName evidence="8 10">Amylomaltase</fullName>
    </alternativeName>
    <alternativeName>
        <fullName evidence="9 10">Disproportionating enzyme</fullName>
    </alternativeName>
</protein>
<evidence type="ECO:0000313" key="11">
    <source>
        <dbReference type="EMBL" id="ADI29877.1"/>
    </source>
</evidence>
<dbReference type="KEGG" id="meh:M301_1497"/>
<dbReference type="RefSeq" id="WP_013148189.1">
    <property type="nucleotide sequence ID" value="NC_014207.1"/>
</dbReference>
<evidence type="ECO:0000313" key="12">
    <source>
        <dbReference type="Proteomes" id="UP000000383"/>
    </source>
</evidence>
<name>D7DIJ2_METV0</name>
<accession>D7DIJ2</accession>
<reference evidence="11 12" key="2">
    <citation type="journal article" date="2011" name="J. Bacteriol.">
        <title>Genomes of three methylotrophs from a single niche uncover genetic and metabolic divergence of Methylophilaceae.</title>
        <authorList>
            <person name="Lapidus A."/>
            <person name="Clum A."/>
            <person name="Labutti K."/>
            <person name="Kaluzhnaya M.G."/>
            <person name="Lim S."/>
            <person name="Beck D.A."/>
            <person name="Glavina Del Rio T."/>
            <person name="Nolan M."/>
            <person name="Mavromatis K."/>
            <person name="Huntemann M."/>
            <person name="Lucas S."/>
            <person name="Lidstrom M.E."/>
            <person name="Ivanova N."/>
            <person name="Chistoserdova L."/>
        </authorList>
    </citation>
    <scope>NUCLEOTIDE SEQUENCE [LARGE SCALE GENOMIC DNA]</scope>
    <source>
        <strain evidence="11 12">301</strain>
    </source>
</reference>
<comment type="catalytic activity">
    <reaction evidence="1 10">
        <text>Transfers a segment of a (1-&gt;4)-alpha-D-glucan to a new position in an acceptor, which may be glucose or a (1-&gt;4)-alpha-D-glucan.</text>
        <dbReference type="EC" id="2.4.1.25"/>
    </reaction>
</comment>
<keyword evidence="12" id="KW-1185">Reference proteome</keyword>
<dbReference type="NCBIfam" id="TIGR00217">
    <property type="entry name" value="malQ"/>
    <property type="match status" value="1"/>
</dbReference>
<reference evidence="12" key="1">
    <citation type="submission" date="2010-05" db="EMBL/GenBank/DDBJ databases">
        <title>Complete sequence of Methylotenera sp. 301.</title>
        <authorList>
            <person name="Lucas S."/>
            <person name="Copeland A."/>
            <person name="Lapidus A."/>
            <person name="Cheng J.-F."/>
            <person name="Bruce D."/>
            <person name="Goodwin L."/>
            <person name="Pitluck S."/>
            <person name="Clum A."/>
            <person name="Land M."/>
            <person name="Hauser L."/>
            <person name="Kyrpides N."/>
            <person name="Ivanova N."/>
            <person name="Chistoservova L."/>
            <person name="Kalyuzhnaya M."/>
            <person name="Woyke T."/>
        </authorList>
    </citation>
    <scope>NUCLEOTIDE SEQUENCE [LARGE SCALE GENOMIC DNA]</scope>
    <source>
        <strain evidence="12">301</strain>
    </source>
</reference>
<dbReference type="PANTHER" id="PTHR32438">
    <property type="entry name" value="4-ALPHA-GLUCANOTRANSFERASE DPE1, CHLOROPLASTIC/AMYLOPLASTIC"/>
    <property type="match status" value="1"/>
</dbReference>
<dbReference type="GO" id="GO:0005975">
    <property type="term" value="P:carbohydrate metabolic process"/>
    <property type="evidence" value="ECO:0007669"/>
    <property type="project" value="InterPro"/>
</dbReference>
<keyword evidence="7 10" id="KW-0119">Carbohydrate metabolism</keyword>
<gene>
    <name evidence="11" type="ordered locus">M301_1497</name>
</gene>
<dbReference type="PANTHER" id="PTHR32438:SF5">
    <property type="entry name" value="4-ALPHA-GLUCANOTRANSFERASE DPE1, CHLOROPLASTIC_AMYLOPLASTIC"/>
    <property type="match status" value="1"/>
</dbReference>
<dbReference type="Gene3D" id="3.20.20.80">
    <property type="entry name" value="Glycosidases"/>
    <property type="match status" value="1"/>
</dbReference>
<keyword evidence="5 10" id="KW-0328">Glycosyltransferase</keyword>
<dbReference type="STRING" id="666681.M301_1497"/>
<dbReference type="NCBIfam" id="NF011080">
    <property type="entry name" value="PRK14508.1-3"/>
    <property type="match status" value="1"/>
</dbReference>
<dbReference type="Pfam" id="PF02446">
    <property type="entry name" value="Glyco_hydro_77"/>
    <property type="match status" value="1"/>
</dbReference>
<dbReference type="SUPFAM" id="SSF51445">
    <property type="entry name" value="(Trans)glycosidases"/>
    <property type="match status" value="1"/>
</dbReference>
<dbReference type="CAZy" id="GH77">
    <property type="family name" value="Glycoside Hydrolase Family 77"/>
</dbReference>
<evidence type="ECO:0000256" key="4">
    <source>
        <dbReference type="ARBA" id="ARBA00020295"/>
    </source>
</evidence>
<comment type="similarity">
    <text evidence="2 10">Belongs to the disproportionating enzyme family.</text>
</comment>
<dbReference type="AlphaFoldDB" id="D7DIJ2"/>